<sequence length="184" mass="19798">MDADRPDRYARLAAALHDAAGHTPRPYPVPVAESERLRALARYDFSRPTLSAHLDALATAVRESLDADVGFVGVLDADTERFLSVAGADFADIPRADAVCAHGLLADAPVCIPDLSRDVRFPNNPLDGFDPAAYAGAPLTTSDGHRLGMVCVLDADTREFDADDERALSWFADQVVSHVERRGA</sequence>
<evidence type="ECO:0000313" key="2">
    <source>
        <dbReference type="EMBL" id="GAA0654153.1"/>
    </source>
</evidence>
<feature type="domain" description="GAF" evidence="1">
    <location>
        <begin position="49"/>
        <end position="184"/>
    </location>
</feature>
<evidence type="ECO:0000313" key="3">
    <source>
        <dbReference type="Proteomes" id="UP001500194"/>
    </source>
</evidence>
<evidence type="ECO:0000259" key="1">
    <source>
        <dbReference type="SMART" id="SM00065"/>
    </source>
</evidence>
<dbReference type="AlphaFoldDB" id="A0AAV3T2E8"/>
<dbReference type="Proteomes" id="UP001500194">
    <property type="component" value="Unassembled WGS sequence"/>
</dbReference>
<proteinExistence type="predicted"/>
<dbReference type="Gene3D" id="3.30.450.40">
    <property type="match status" value="1"/>
</dbReference>
<comment type="caution">
    <text evidence="2">The sequence shown here is derived from an EMBL/GenBank/DDBJ whole genome shotgun (WGS) entry which is preliminary data.</text>
</comment>
<organism evidence="2 3">
    <name type="scientific">Salarchaeum japonicum</name>
    <dbReference type="NCBI Taxonomy" id="555573"/>
    <lineage>
        <taxon>Archaea</taxon>
        <taxon>Methanobacteriati</taxon>
        <taxon>Methanobacteriota</taxon>
        <taxon>Stenosarchaea group</taxon>
        <taxon>Halobacteria</taxon>
        <taxon>Halobacteriales</taxon>
        <taxon>Halobacteriaceae</taxon>
    </lineage>
</organism>
<dbReference type="InterPro" id="IPR029016">
    <property type="entry name" value="GAF-like_dom_sf"/>
</dbReference>
<dbReference type="EMBL" id="BAAADU010000002">
    <property type="protein sequence ID" value="GAA0654153.1"/>
    <property type="molecule type" value="Genomic_DNA"/>
</dbReference>
<gene>
    <name evidence="2" type="ORF">GCM10009019_17140</name>
</gene>
<dbReference type="SMART" id="SM00065">
    <property type="entry name" value="GAF"/>
    <property type="match status" value="1"/>
</dbReference>
<dbReference type="InterPro" id="IPR003018">
    <property type="entry name" value="GAF"/>
</dbReference>
<dbReference type="SUPFAM" id="SSF55781">
    <property type="entry name" value="GAF domain-like"/>
    <property type="match status" value="1"/>
</dbReference>
<accession>A0AAV3T2E8</accession>
<protein>
    <recommendedName>
        <fullName evidence="1">GAF domain-containing protein</fullName>
    </recommendedName>
</protein>
<dbReference type="PANTHER" id="PTHR43102:SF2">
    <property type="entry name" value="GAF DOMAIN-CONTAINING PROTEIN"/>
    <property type="match status" value="1"/>
</dbReference>
<dbReference type="PANTHER" id="PTHR43102">
    <property type="entry name" value="SLR1143 PROTEIN"/>
    <property type="match status" value="1"/>
</dbReference>
<reference evidence="2 3" key="1">
    <citation type="journal article" date="2019" name="Int. J. Syst. Evol. Microbiol.">
        <title>The Global Catalogue of Microorganisms (GCM) 10K type strain sequencing project: providing services to taxonomists for standard genome sequencing and annotation.</title>
        <authorList>
            <consortium name="The Broad Institute Genomics Platform"/>
            <consortium name="The Broad Institute Genome Sequencing Center for Infectious Disease"/>
            <person name="Wu L."/>
            <person name="Ma J."/>
        </authorList>
    </citation>
    <scope>NUCLEOTIDE SEQUENCE [LARGE SCALE GENOMIC DNA]</scope>
    <source>
        <strain evidence="2 3">JCM 16327</strain>
    </source>
</reference>
<dbReference type="RefSeq" id="WP_227260522.1">
    <property type="nucleotide sequence ID" value="NZ_BAAADU010000002.1"/>
</dbReference>
<name>A0AAV3T2E8_9EURY</name>
<dbReference type="GeneID" id="68573608"/>
<keyword evidence="3" id="KW-1185">Reference proteome</keyword>
<dbReference type="Pfam" id="PF01590">
    <property type="entry name" value="GAF"/>
    <property type="match status" value="1"/>
</dbReference>